<evidence type="ECO:0000313" key="3">
    <source>
        <dbReference type="Proteomes" id="UP000215914"/>
    </source>
</evidence>
<organism evidence="2 3">
    <name type="scientific">Helianthus annuus</name>
    <name type="common">Common sunflower</name>
    <dbReference type="NCBI Taxonomy" id="4232"/>
    <lineage>
        <taxon>Eukaryota</taxon>
        <taxon>Viridiplantae</taxon>
        <taxon>Streptophyta</taxon>
        <taxon>Embryophyta</taxon>
        <taxon>Tracheophyta</taxon>
        <taxon>Spermatophyta</taxon>
        <taxon>Magnoliopsida</taxon>
        <taxon>eudicotyledons</taxon>
        <taxon>Gunneridae</taxon>
        <taxon>Pentapetalae</taxon>
        <taxon>asterids</taxon>
        <taxon>campanulids</taxon>
        <taxon>Asterales</taxon>
        <taxon>Asteraceae</taxon>
        <taxon>Asteroideae</taxon>
        <taxon>Heliantheae alliance</taxon>
        <taxon>Heliantheae</taxon>
        <taxon>Helianthus</taxon>
    </lineage>
</organism>
<dbReference type="EMBL" id="MNCJ02000324">
    <property type="protein sequence ID" value="KAF5791824.1"/>
    <property type="molecule type" value="Genomic_DNA"/>
</dbReference>
<accession>A0A9K3N9D4</accession>
<reference evidence="2" key="2">
    <citation type="submission" date="2020-06" db="EMBL/GenBank/DDBJ databases">
        <title>Helianthus annuus Genome sequencing and assembly Release 2.</title>
        <authorList>
            <person name="Gouzy J."/>
            <person name="Langlade N."/>
            <person name="Munos S."/>
        </authorList>
    </citation>
    <scope>NUCLEOTIDE SEQUENCE</scope>
    <source>
        <tissue evidence="2">Leaves</tissue>
    </source>
</reference>
<feature type="transmembrane region" description="Helical" evidence="1">
    <location>
        <begin position="55"/>
        <end position="76"/>
    </location>
</feature>
<proteinExistence type="predicted"/>
<keyword evidence="1" id="KW-0812">Transmembrane</keyword>
<name>A0A9K3N9D4_HELAN</name>
<comment type="caution">
    <text evidence="2">The sequence shown here is derived from an EMBL/GenBank/DDBJ whole genome shotgun (WGS) entry which is preliminary data.</text>
</comment>
<reference evidence="2" key="1">
    <citation type="journal article" date="2017" name="Nature">
        <title>The sunflower genome provides insights into oil metabolism, flowering and Asterid evolution.</title>
        <authorList>
            <person name="Badouin H."/>
            <person name="Gouzy J."/>
            <person name="Grassa C.J."/>
            <person name="Murat F."/>
            <person name="Staton S.E."/>
            <person name="Cottret L."/>
            <person name="Lelandais-Briere C."/>
            <person name="Owens G.L."/>
            <person name="Carrere S."/>
            <person name="Mayjonade B."/>
            <person name="Legrand L."/>
            <person name="Gill N."/>
            <person name="Kane N.C."/>
            <person name="Bowers J.E."/>
            <person name="Hubner S."/>
            <person name="Bellec A."/>
            <person name="Berard A."/>
            <person name="Berges H."/>
            <person name="Blanchet N."/>
            <person name="Boniface M.C."/>
            <person name="Brunel D."/>
            <person name="Catrice O."/>
            <person name="Chaidir N."/>
            <person name="Claudel C."/>
            <person name="Donnadieu C."/>
            <person name="Faraut T."/>
            <person name="Fievet G."/>
            <person name="Helmstetter N."/>
            <person name="King M."/>
            <person name="Knapp S.J."/>
            <person name="Lai Z."/>
            <person name="Le Paslier M.C."/>
            <person name="Lippi Y."/>
            <person name="Lorenzon L."/>
            <person name="Mandel J.R."/>
            <person name="Marage G."/>
            <person name="Marchand G."/>
            <person name="Marquand E."/>
            <person name="Bret-Mestries E."/>
            <person name="Morien E."/>
            <person name="Nambeesan S."/>
            <person name="Nguyen T."/>
            <person name="Pegot-Espagnet P."/>
            <person name="Pouilly N."/>
            <person name="Raftis F."/>
            <person name="Sallet E."/>
            <person name="Schiex T."/>
            <person name="Thomas J."/>
            <person name="Vandecasteele C."/>
            <person name="Vares D."/>
            <person name="Vear F."/>
            <person name="Vautrin S."/>
            <person name="Crespi M."/>
            <person name="Mangin B."/>
            <person name="Burke J.M."/>
            <person name="Salse J."/>
            <person name="Munos S."/>
            <person name="Vincourt P."/>
            <person name="Rieseberg L.H."/>
            <person name="Langlade N.B."/>
        </authorList>
    </citation>
    <scope>NUCLEOTIDE SEQUENCE</scope>
    <source>
        <tissue evidence="2">Leaves</tissue>
    </source>
</reference>
<keyword evidence="1" id="KW-1133">Transmembrane helix</keyword>
<dbReference type="Proteomes" id="UP000215914">
    <property type="component" value="Unassembled WGS sequence"/>
</dbReference>
<protein>
    <submittedName>
        <fullName evidence="2">Uncharacterized protein</fullName>
    </submittedName>
</protein>
<evidence type="ECO:0000313" key="2">
    <source>
        <dbReference type="EMBL" id="KAF5791824.1"/>
    </source>
</evidence>
<keyword evidence="3" id="KW-1185">Reference proteome</keyword>
<keyword evidence="1" id="KW-0472">Membrane</keyword>
<evidence type="ECO:0000256" key="1">
    <source>
        <dbReference type="SAM" id="Phobius"/>
    </source>
</evidence>
<sequence length="97" mass="11064">MLACHRSAVERRRRTKGGRYLYSYVCSLLGFSIGFNFLILVCCMLNSIFQPDFTWVLSSVAFEAAPTSNFISNWFGNSTKTQERLRATHAATNDSRR</sequence>
<gene>
    <name evidence="2" type="ORF">HanXRQr2_Chr09g0399221</name>
</gene>
<feature type="transmembrane region" description="Helical" evidence="1">
    <location>
        <begin position="21"/>
        <end position="49"/>
    </location>
</feature>
<dbReference type="Gramene" id="mRNA:HanXRQr2_Chr09g0399221">
    <property type="protein sequence ID" value="mRNA:HanXRQr2_Chr09g0399221"/>
    <property type="gene ID" value="HanXRQr2_Chr09g0399221"/>
</dbReference>
<dbReference type="AlphaFoldDB" id="A0A9K3N9D4"/>